<dbReference type="GO" id="GO:0005524">
    <property type="term" value="F:ATP binding"/>
    <property type="evidence" value="ECO:0007669"/>
    <property type="project" value="InterPro"/>
</dbReference>
<proteinExistence type="inferred from homology"/>
<comment type="subunit">
    <text evidence="6">Homotetramer. Forms an RuvA(8)-RuvB(12)-Holliday junction (HJ) complex. HJ DNA is sandwiched between 2 RuvA tetramers; dsDNA enters through RuvA and exits via RuvB. An RuvB hexamer assembles on each DNA strand where it exits the tetramer. Each RuvB hexamer is contacted by two RuvA subunits (via domain III) on 2 adjacent RuvB subunits; this complex drives branch migration. In the full resolvosome a probable DNA-RuvA(4)-RuvB(12)-RuvC(2) complex forms which resolves the HJ.</text>
</comment>
<comment type="subcellular location">
    <subcellularLocation>
        <location evidence="6">Cytoplasm</location>
    </subcellularLocation>
</comment>
<evidence type="ECO:0000256" key="2">
    <source>
        <dbReference type="ARBA" id="ARBA00022763"/>
    </source>
</evidence>
<keyword evidence="1 6" id="KW-0963">Cytoplasm</keyword>
<dbReference type="PATRIC" id="fig|1619028.3.peg.430"/>
<dbReference type="InterPro" id="IPR003583">
    <property type="entry name" value="Hlx-hairpin-Hlx_DNA-bd_motif"/>
</dbReference>
<keyword evidence="4 6" id="KW-0233">DNA recombination</keyword>
<dbReference type="NCBIfam" id="TIGR00084">
    <property type="entry name" value="ruvA"/>
    <property type="match status" value="1"/>
</dbReference>
<dbReference type="Pfam" id="PF01330">
    <property type="entry name" value="RuvA_N"/>
    <property type="match status" value="1"/>
</dbReference>
<keyword evidence="8" id="KW-0547">Nucleotide-binding</keyword>
<evidence type="ECO:0000313" key="9">
    <source>
        <dbReference type="Proteomes" id="UP000034430"/>
    </source>
</evidence>
<feature type="region of interest" description="Domain III" evidence="6">
    <location>
        <begin position="157"/>
        <end position="199"/>
    </location>
</feature>
<keyword evidence="2 6" id="KW-0227">DNA damage</keyword>
<keyword evidence="8" id="KW-0067">ATP-binding</keyword>
<keyword evidence="8" id="KW-0378">Hydrolase</keyword>
<gene>
    <name evidence="6" type="primary">ruvA</name>
    <name evidence="8" type="ORF">US65_C0030G0003</name>
</gene>
<dbReference type="InterPro" id="IPR011114">
    <property type="entry name" value="RuvA_C"/>
</dbReference>
<comment type="similarity">
    <text evidence="6">Belongs to the RuvA family.</text>
</comment>
<dbReference type="GO" id="GO:0006310">
    <property type="term" value="P:DNA recombination"/>
    <property type="evidence" value="ECO:0007669"/>
    <property type="project" value="UniProtKB-UniRule"/>
</dbReference>
<dbReference type="InterPro" id="IPR000085">
    <property type="entry name" value="RuvA"/>
</dbReference>
<keyword evidence="3 6" id="KW-0238">DNA-binding</keyword>
<feature type="domain" description="Helix-hairpin-helix DNA-binding motif class 1" evidence="7">
    <location>
        <begin position="80"/>
        <end position="99"/>
    </location>
</feature>
<evidence type="ECO:0000313" key="8">
    <source>
        <dbReference type="EMBL" id="KKQ46680.1"/>
    </source>
</evidence>
<dbReference type="Gene3D" id="1.10.8.10">
    <property type="entry name" value="DNA helicase RuvA subunit, C-terminal domain"/>
    <property type="match status" value="1"/>
</dbReference>
<evidence type="ECO:0000256" key="4">
    <source>
        <dbReference type="ARBA" id="ARBA00023172"/>
    </source>
</evidence>
<dbReference type="GO" id="GO:0048476">
    <property type="term" value="C:Holliday junction resolvase complex"/>
    <property type="evidence" value="ECO:0007669"/>
    <property type="project" value="UniProtKB-UniRule"/>
</dbReference>
<name>A0A0G0I6U7_9BACT</name>
<dbReference type="EMBL" id="LBTU01000030">
    <property type="protein sequence ID" value="KKQ46680.1"/>
    <property type="molecule type" value="Genomic_DNA"/>
</dbReference>
<protein>
    <recommendedName>
        <fullName evidence="6">Holliday junction branch migration complex subunit RuvA</fullName>
    </recommendedName>
</protein>
<dbReference type="SMART" id="SM00278">
    <property type="entry name" value="HhH1"/>
    <property type="match status" value="2"/>
</dbReference>
<dbReference type="Proteomes" id="UP000034430">
    <property type="component" value="Unassembled WGS sequence"/>
</dbReference>
<evidence type="ECO:0000259" key="7">
    <source>
        <dbReference type="SMART" id="SM00278"/>
    </source>
</evidence>
<dbReference type="GO" id="GO:0009378">
    <property type="term" value="F:four-way junction helicase activity"/>
    <property type="evidence" value="ECO:0007669"/>
    <property type="project" value="InterPro"/>
</dbReference>
<comment type="function">
    <text evidence="6">The RuvA-RuvB-RuvC complex processes Holliday junction (HJ) DNA during genetic recombination and DNA repair, while the RuvA-RuvB complex plays an important role in the rescue of blocked DNA replication forks via replication fork reversal (RFR). RuvA specifically binds to HJ cruciform DNA, conferring on it an open structure. The RuvB hexamer acts as an ATP-dependent pump, pulling dsDNA into and through the RuvAB complex. HJ branch migration allows RuvC to scan DNA until it finds its consensus sequence, where it cleaves and resolves the cruciform DNA.</text>
</comment>
<dbReference type="Gene3D" id="2.40.50.140">
    <property type="entry name" value="Nucleic acid-binding proteins"/>
    <property type="match status" value="1"/>
</dbReference>
<keyword evidence="8" id="KW-0347">Helicase</keyword>
<dbReference type="Gene3D" id="1.10.150.20">
    <property type="entry name" value="5' to 3' exonuclease, C-terminal subdomain"/>
    <property type="match status" value="1"/>
</dbReference>
<feature type="domain" description="Helix-hairpin-helix DNA-binding motif class 1" evidence="7">
    <location>
        <begin position="115"/>
        <end position="134"/>
    </location>
</feature>
<sequence>MIGSIKGKIILKAEKFLIVEVSGVGYKINVSPDTLSKVDALRLRSGQNDVSVLFWVHTHVREDALGLYGFLEYQELEFFEMLIGVSGIGPKGALSILGITSIETLRKAIGTGDISYLTKISGIGKKTAEKIIIELRDKMGDKINEKNESDSLQAELDVLEALKSLGYSQNQAREALKKVSPESNTNTKIREALKILSGK</sequence>
<keyword evidence="5 6" id="KW-0234">DNA repair</keyword>
<dbReference type="GO" id="GO:0006281">
    <property type="term" value="P:DNA repair"/>
    <property type="evidence" value="ECO:0007669"/>
    <property type="project" value="UniProtKB-UniRule"/>
</dbReference>
<dbReference type="SUPFAM" id="SSF46929">
    <property type="entry name" value="DNA helicase RuvA subunit, C-terminal domain"/>
    <property type="match status" value="1"/>
</dbReference>
<evidence type="ECO:0000256" key="3">
    <source>
        <dbReference type="ARBA" id="ARBA00023125"/>
    </source>
</evidence>
<dbReference type="AlphaFoldDB" id="A0A0G0I6U7"/>
<dbReference type="GO" id="GO:0005737">
    <property type="term" value="C:cytoplasm"/>
    <property type="evidence" value="ECO:0007669"/>
    <property type="project" value="UniProtKB-SubCell"/>
</dbReference>
<dbReference type="HAMAP" id="MF_00031">
    <property type="entry name" value="DNA_HJ_migration_RuvA"/>
    <property type="match status" value="1"/>
</dbReference>
<dbReference type="InterPro" id="IPR010994">
    <property type="entry name" value="RuvA_2-like"/>
</dbReference>
<dbReference type="InterPro" id="IPR012340">
    <property type="entry name" value="NA-bd_OB-fold"/>
</dbReference>
<dbReference type="SUPFAM" id="SSF47781">
    <property type="entry name" value="RuvA domain 2-like"/>
    <property type="match status" value="1"/>
</dbReference>
<comment type="domain">
    <text evidence="6">Has three domains with a flexible linker between the domains II and III and assumes an 'L' shape. Domain III is highly mobile and contacts RuvB.</text>
</comment>
<evidence type="ECO:0000256" key="5">
    <source>
        <dbReference type="ARBA" id="ARBA00023204"/>
    </source>
</evidence>
<organism evidence="8 9">
    <name type="scientific">Candidatus Yanofskybacteria bacterium GW2011_GWC2_37_9</name>
    <dbReference type="NCBI Taxonomy" id="1619028"/>
    <lineage>
        <taxon>Bacteria</taxon>
        <taxon>Candidatus Yanofskyibacteriota</taxon>
    </lineage>
</organism>
<reference evidence="8 9" key="1">
    <citation type="journal article" date="2015" name="Nature">
        <title>rRNA introns, odd ribosomes, and small enigmatic genomes across a large radiation of phyla.</title>
        <authorList>
            <person name="Brown C.T."/>
            <person name="Hug L.A."/>
            <person name="Thomas B.C."/>
            <person name="Sharon I."/>
            <person name="Castelle C.J."/>
            <person name="Singh A."/>
            <person name="Wilkins M.J."/>
            <person name="Williams K.H."/>
            <person name="Banfield J.F."/>
        </authorList>
    </citation>
    <scope>NUCLEOTIDE SEQUENCE [LARGE SCALE GENOMIC DNA]</scope>
</reference>
<dbReference type="InterPro" id="IPR013849">
    <property type="entry name" value="DNA_helicase_Holl-junc_RuvA_I"/>
</dbReference>
<dbReference type="GO" id="GO:0009379">
    <property type="term" value="C:Holliday junction helicase complex"/>
    <property type="evidence" value="ECO:0007669"/>
    <property type="project" value="InterPro"/>
</dbReference>
<evidence type="ECO:0000256" key="1">
    <source>
        <dbReference type="ARBA" id="ARBA00022490"/>
    </source>
</evidence>
<dbReference type="Pfam" id="PF14520">
    <property type="entry name" value="HHH_5"/>
    <property type="match status" value="1"/>
</dbReference>
<accession>A0A0G0I6U7</accession>
<dbReference type="GO" id="GO:0000400">
    <property type="term" value="F:four-way junction DNA binding"/>
    <property type="evidence" value="ECO:0007669"/>
    <property type="project" value="UniProtKB-UniRule"/>
</dbReference>
<comment type="caution">
    <text evidence="6">Lacks conserved residue(s) required for the propagation of feature annotation.</text>
</comment>
<dbReference type="Pfam" id="PF07499">
    <property type="entry name" value="RuvA_C"/>
    <property type="match status" value="1"/>
</dbReference>
<comment type="caution">
    <text evidence="8">The sequence shown here is derived from an EMBL/GenBank/DDBJ whole genome shotgun (WGS) entry which is preliminary data.</text>
</comment>
<dbReference type="CDD" id="cd14332">
    <property type="entry name" value="UBA_RuvA_C"/>
    <property type="match status" value="1"/>
</dbReference>
<evidence type="ECO:0000256" key="6">
    <source>
        <dbReference type="HAMAP-Rule" id="MF_00031"/>
    </source>
</evidence>
<dbReference type="SUPFAM" id="SSF50249">
    <property type="entry name" value="Nucleic acid-binding proteins"/>
    <property type="match status" value="1"/>
</dbReference>
<dbReference type="InterPro" id="IPR036267">
    <property type="entry name" value="RuvA_C_sf"/>
</dbReference>